<sequence length="60" mass="7064">MNGDSMVTLMLQFDDYGGLICPTTIKLVYTSSIFRIENQDMKNRNCHTHIYMQTWSLKKM</sequence>
<dbReference type="EMBL" id="DOOG01000168">
    <property type="protein sequence ID" value="HBV00394.1"/>
    <property type="molecule type" value="Genomic_DNA"/>
</dbReference>
<accession>A0A358HYZ6</accession>
<dbReference type="AlphaFoldDB" id="A0A358HYZ6"/>
<dbReference type="Proteomes" id="UP000264753">
    <property type="component" value="Unassembled WGS sequence"/>
</dbReference>
<gene>
    <name evidence="1" type="ORF">DEF21_21170</name>
</gene>
<evidence type="ECO:0000313" key="1">
    <source>
        <dbReference type="EMBL" id="HBV00394.1"/>
    </source>
</evidence>
<reference evidence="1 2" key="1">
    <citation type="journal article" date="2018" name="Nat. Biotechnol.">
        <title>A standardized bacterial taxonomy based on genome phylogeny substantially revises the tree of life.</title>
        <authorList>
            <person name="Parks D.H."/>
            <person name="Chuvochina M."/>
            <person name="Waite D.W."/>
            <person name="Rinke C."/>
            <person name="Skarshewski A."/>
            <person name="Chaumeil P.A."/>
            <person name="Hugenholtz P."/>
        </authorList>
    </citation>
    <scope>NUCLEOTIDE SEQUENCE [LARGE SCALE GENOMIC DNA]</scope>
    <source>
        <strain evidence="1">UBA8707</strain>
    </source>
</reference>
<evidence type="ECO:0000313" key="2">
    <source>
        <dbReference type="Proteomes" id="UP000264753"/>
    </source>
</evidence>
<organism evidence="1 2">
    <name type="scientific">Thalassospira lucentensis</name>
    <dbReference type="NCBI Taxonomy" id="168935"/>
    <lineage>
        <taxon>Bacteria</taxon>
        <taxon>Pseudomonadati</taxon>
        <taxon>Pseudomonadota</taxon>
        <taxon>Alphaproteobacteria</taxon>
        <taxon>Rhodospirillales</taxon>
        <taxon>Thalassospiraceae</taxon>
        <taxon>Thalassospira</taxon>
    </lineage>
</organism>
<name>A0A358HYZ6_9PROT</name>
<proteinExistence type="predicted"/>
<comment type="caution">
    <text evidence="1">The sequence shown here is derived from an EMBL/GenBank/DDBJ whole genome shotgun (WGS) entry which is preliminary data.</text>
</comment>
<protein>
    <submittedName>
        <fullName evidence="1">Uncharacterized protein</fullName>
    </submittedName>
</protein>